<keyword evidence="2" id="KW-1185">Reference proteome</keyword>
<sequence length="443" mass="48544">MALEIDLPLTSDAEADAEAAGLAAEVTDLGTERFLHAVLARPARIHHRSTERLIGLPTGVPAVAEPSSSLLLRALHLCFAAHLPLSLSPDVLWYTVVHESAVHVRLNADRYAHLFTDTPGYTRTIVVRDDAAPADWERSIRRVREPLHRNLGEATTELFLPPFSTTTPTDTAAALVALMDVVSPYYRFRWVTMCGIPRVRLEGTPEDWQLLADRTRALGERLTGLRPWLAGLLPVLDEIAATAAGRRTDEQFWRSLYSWESASGGDTVTGWITAFLAHRYTDDGPVPKEAFGRTETDAADLPAHVSRVPFRWETPLGTCDMAFLGGVLGIERDGEWVRPRLGVAVAELLAARTEEDLPLPEEWTLADVRRLTGCPDARVLDPLGRVTVRGTPITADLAIEWDGLCAVRDADGGWHLGDLVSAANDVSCWRSTGPDLADALRLA</sequence>
<reference evidence="2" key="1">
    <citation type="journal article" date="2019" name="Int. J. Syst. Evol. Microbiol.">
        <title>The Global Catalogue of Microorganisms (GCM) 10K type strain sequencing project: providing services to taxonomists for standard genome sequencing and annotation.</title>
        <authorList>
            <consortium name="The Broad Institute Genomics Platform"/>
            <consortium name="The Broad Institute Genome Sequencing Center for Infectious Disease"/>
            <person name="Wu L."/>
            <person name="Ma J."/>
        </authorList>
    </citation>
    <scope>NUCLEOTIDE SEQUENCE [LARGE SCALE GENOMIC DNA]</scope>
    <source>
        <strain evidence="2">JCM 13002</strain>
    </source>
</reference>
<evidence type="ECO:0000313" key="2">
    <source>
        <dbReference type="Proteomes" id="UP001499987"/>
    </source>
</evidence>
<comment type="caution">
    <text evidence="1">The sequence shown here is derived from an EMBL/GenBank/DDBJ whole genome shotgun (WGS) entry which is preliminary data.</text>
</comment>
<dbReference type="RefSeq" id="WP_344625172.1">
    <property type="nucleotide sequence ID" value="NZ_BAAALD010000040.1"/>
</dbReference>
<dbReference type="PANTHER" id="PTHR31252">
    <property type="entry name" value="DUF4419 DOMAIN-CONTAINING PROTEIN"/>
    <property type="match status" value="1"/>
</dbReference>
<dbReference type="InterPro" id="IPR025533">
    <property type="entry name" value="DUF4419"/>
</dbReference>
<dbReference type="EMBL" id="BAAALD010000040">
    <property type="protein sequence ID" value="GAA1093836.1"/>
    <property type="molecule type" value="Genomic_DNA"/>
</dbReference>
<evidence type="ECO:0000313" key="1">
    <source>
        <dbReference type="EMBL" id="GAA1093836.1"/>
    </source>
</evidence>
<organism evidence="1 2">
    <name type="scientific">Kitasatospora arboriphila</name>
    <dbReference type="NCBI Taxonomy" id="258052"/>
    <lineage>
        <taxon>Bacteria</taxon>
        <taxon>Bacillati</taxon>
        <taxon>Actinomycetota</taxon>
        <taxon>Actinomycetes</taxon>
        <taxon>Kitasatosporales</taxon>
        <taxon>Streptomycetaceae</taxon>
        <taxon>Kitasatospora</taxon>
    </lineage>
</organism>
<accession>A0ABP4E5X7</accession>
<name>A0ABP4E5X7_9ACTN</name>
<gene>
    <name evidence="1" type="ORF">GCM10009663_41740</name>
</gene>
<dbReference type="Pfam" id="PF14388">
    <property type="entry name" value="DUF4419"/>
    <property type="match status" value="1"/>
</dbReference>
<evidence type="ECO:0008006" key="3">
    <source>
        <dbReference type="Google" id="ProtNLM"/>
    </source>
</evidence>
<dbReference type="Proteomes" id="UP001499987">
    <property type="component" value="Unassembled WGS sequence"/>
</dbReference>
<dbReference type="PANTHER" id="PTHR31252:SF11">
    <property type="entry name" value="DUF4419 DOMAIN-CONTAINING PROTEIN"/>
    <property type="match status" value="1"/>
</dbReference>
<protein>
    <recommendedName>
        <fullName evidence="3">DUF4419 domain-containing protein</fullName>
    </recommendedName>
</protein>
<proteinExistence type="predicted"/>